<accession>A0A1Q5PDH7</accession>
<dbReference type="AlphaFoldDB" id="A0A1Q5PDH7"/>
<dbReference type="OrthoDB" id="4205621at2"/>
<name>A0A1Q5PDH7_9BACT</name>
<dbReference type="RefSeq" id="WP_073852362.1">
    <property type="nucleotide sequence ID" value="NZ_LVWA01000005.1"/>
</dbReference>
<protein>
    <recommendedName>
        <fullName evidence="3">Cupin domain-containing protein</fullName>
    </recommendedName>
</protein>
<dbReference type="Proteomes" id="UP000186551">
    <property type="component" value="Unassembled WGS sequence"/>
</dbReference>
<gene>
    <name evidence="1" type="ORF">A3841_18185</name>
</gene>
<reference evidence="1 2" key="1">
    <citation type="submission" date="2016-03" db="EMBL/GenBank/DDBJ databases">
        <title>Genome sequence of Pontibacter sp. nov., of the family cytophagaceae, isolated from marine sediment of the Yellow Sea, China.</title>
        <authorList>
            <person name="Zhang G."/>
            <person name="Zhang R."/>
        </authorList>
    </citation>
    <scope>NUCLEOTIDE SEQUENCE [LARGE SCALE GENOMIC DNA]</scope>
    <source>
        <strain evidence="1 2">S10-8</strain>
    </source>
</reference>
<comment type="caution">
    <text evidence="1">The sequence shown here is derived from an EMBL/GenBank/DDBJ whole genome shotgun (WGS) entry which is preliminary data.</text>
</comment>
<dbReference type="STRING" id="1797110.A3841_18185"/>
<dbReference type="EMBL" id="LVWA01000005">
    <property type="protein sequence ID" value="OKL40257.1"/>
    <property type="molecule type" value="Genomic_DNA"/>
</dbReference>
<evidence type="ECO:0008006" key="3">
    <source>
        <dbReference type="Google" id="ProtNLM"/>
    </source>
</evidence>
<keyword evidence="2" id="KW-1185">Reference proteome</keyword>
<evidence type="ECO:0000313" key="1">
    <source>
        <dbReference type="EMBL" id="OKL40257.1"/>
    </source>
</evidence>
<evidence type="ECO:0000313" key="2">
    <source>
        <dbReference type="Proteomes" id="UP000186551"/>
    </source>
</evidence>
<sequence>MESFAITRLYTDQDGDSRFEDVTRPLDPAGEIGFLSKPEMAESIIFRKVVPAYDYDFHTAPARQYIFLLDGGIEIETSLGEKRRFEPGQVLLLEDTTGKGHKTRNLKPAVRSSSFRDAEGKRLMGMRYT</sequence>
<proteinExistence type="predicted"/>
<organism evidence="1 2">
    <name type="scientific">Pontibacter flavimaris</name>
    <dbReference type="NCBI Taxonomy" id="1797110"/>
    <lineage>
        <taxon>Bacteria</taxon>
        <taxon>Pseudomonadati</taxon>
        <taxon>Bacteroidota</taxon>
        <taxon>Cytophagia</taxon>
        <taxon>Cytophagales</taxon>
        <taxon>Hymenobacteraceae</taxon>
        <taxon>Pontibacter</taxon>
    </lineage>
</organism>